<keyword evidence="1" id="KW-0597">Phosphoprotein</keyword>
<dbReference type="InterPro" id="IPR001789">
    <property type="entry name" value="Sig_transdc_resp-reg_receiver"/>
</dbReference>
<protein>
    <recommendedName>
        <fullName evidence="2">Response regulatory domain-containing protein</fullName>
    </recommendedName>
</protein>
<name>A0A098R027_9SPIO</name>
<dbReference type="GO" id="GO:0000160">
    <property type="term" value="P:phosphorelay signal transduction system"/>
    <property type="evidence" value="ECO:0007669"/>
    <property type="project" value="InterPro"/>
</dbReference>
<keyword evidence="4" id="KW-1185">Reference proteome</keyword>
<sequence>MITDLGMPDMDGLQVAKEVVSLAPKTPVLLLTGWGVFLDSKNLPEYITMVVSKPPTMEKIRSVLAELSLCI</sequence>
<reference evidence="3 4" key="1">
    <citation type="submission" date="2014-05" db="EMBL/GenBank/DDBJ databases">
        <title>De novo Genome Sequence of Spirocheata sp.</title>
        <authorList>
            <person name="Shivani Y."/>
            <person name="Subhash Y."/>
            <person name="Tushar L."/>
            <person name="Sasikala C."/>
            <person name="Ramana C.V."/>
        </authorList>
    </citation>
    <scope>NUCLEOTIDE SEQUENCE [LARGE SCALE GENOMIC DNA]</scope>
    <source>
        <strain evidence="3 4">JC230</strain>
    </source>
</reference>
<dbReference type="Gene3D" id="3.40.50.2300">
    <property type="match status" value="1"/>
</dbReference>
<dbReference type="Proteomes" id="UP000029692">
    <property type="component" value="Unassembled WGS sequence"/>
</dbReference>
<proteinExistence type="predicted"/>
<feature type="modified residue" description="4-aspartylphosphate" evidence="1">
    <location>
        <position position="4"/>
    </location>
</feature>
<dbReference type="EMBL" id="JNUP01000024">
    <property type="protein sequence ID" value="KGE73495.1"/>
    <property type="molecule type" value="Genomic_DNA"/>
</dbReference>
<dbReference type="AlphaFoldDB" id="A0A098R027"/>
<evidence type="ECO:0000259" key="2">
    <source>
        <dbReference type="PROSITE" id="PS50110"/>
    </source>
</evidence>
<dbReference type="STRING" id="1480694.DC28_03370"/>
<dbReference type="PROSITE" id="PS50110">
    <property type="entry name" value="RESPONSE_REGULATORY"/>
    <property type="match status" value="1"/>
</dbReference>
<dbReference type="InterPro" id="IPR011006">
    <property type="entry name" value="CheY-like_superfamily"/>
</dbReference>
<organism evidence="3 4">
    <name type="scientific">Spirochaeta lutea</name>
    <dbReference type="NCBI Taxonomy" id="1480694"/>
    <lineage>
        <taxon>Bacteria</taxon>
        <taxon>Pseudomonadati</taxon>
        <taxon>Spirochaetota</taxon>
        <taxon>Spirochaetia</taxon>
        <taxon>Spirochaetales</taxon>
        <taxon>Spirochaetaceae</taxon>
        <taxon>Spirochaeta</taxon>
    </lineage>
</organism>
<feature type="domain" description="Response regulatory" evidence="2">
    <location>
        <begin position="1"/>
        <end position="68"/>
    </location>
</feature>
<evidence type="ECO:0000313" key="3">
    <source>
        <dbReference type="EMBL" id="KGE73495.1"/>
    </source>
</evidence>
<gene>
    <name evidence="3" type="ORF">DC28_03370</name>
</gene>
<evidence type="ECO:0000313" key="4">
    <source>
        <dbReference type="Proteomes" id="UP000029692"/>
    </source>
</evidence>
<evidence type="ECO:0000256" key="1">
    <source>
        <dbReference type="PROSITE-ProRule" id="PRU00169"/>
    </source>
</evidence>
<accession>A0A098R027</accession>
<comment type="caution">
    <text evidence="3">The sequence shown here is derived from an EMBL/GenBank/DDBJ whole genome shotgun (WGS) entry which is preliminary data.</text>
</comment>
<dbReference type="Pfam" id="PF00072">
    <property type="entry name" value="Response_reg"/>
    <property type="match status" value="1"/>
</dbReference>
<dbReference type="SUPFAM" id="SSF52172">
    <property type="entry name" value="CheY-like"/>
    <property type="match status" value="1"/>
</dbReference>